<dbReference type="CDD" id="cd01562">
    <property type="entry name" value="Thr-dehyd"/>
    <property type="match status" value="1"/>
</dbReference>
<dbReference type="GO" id="GO:0030170">
    <property type="term" value="F:pyridoxal phosphate binding"/>
    <property type="evidence" value="ECO:0007669"/>
    <property type="project" value="TreeGrafter"/>
</dbReference>
<evidence type="ECO:0000313" key="7">
    <source>
        <dbReference type="Proteomes" id="UP000245790"/>
    </source>
</evidence>
<dbReference type="GO" id="GO:0000287">
    <property type="term" value="F:magnesium ion binding"/>
    <property type="evidence" value="ECO:0007669"/>
    <property type="project" value="TreeGrafter"/>
</dbReference>
<name>A0A316FF00_9GAMM</name>
<dbReference type="Gene3D" id="3.40.50.1100">
    <property type="match status" value="2"/>
</dbReference>
<sequence length="329" mass="35633">MMTLDSIKQAQQRIAPYINKTPIVQSSLLNDWLGHRIYFKAECLQKIGAFKARGGCNAVAHLLEQGKQPKRIVANSSGNHAQAIAWAARQFNIPATIYMPSNVSKVKAQATASYGADIELLPTRDAVDTAVQNAAEDPDVYWIPPYNHNDVIAGQGTAAFEAVNELNNVDAVFAPCGGGGLISGSYIATKGLSPHTRVFGVEPLNANDAAESLRSGTIQSLKSAPDTLADGARTPSVGSITFEYLKQLDGFYEADEASIIYWTQWLTHLLKLTIEPTSAMTMFGVVEWLKTQSSAKEVVVILTGGNLDADSRRKLWQQDALTQLPSLNL</sequence>
<keyword evidence="4" id="KW-0456">Lyase</keyword>
<dbReference type="GO" id="GO:0008721">
    <property type="term" value="F:D-serine ammonia-lyase activity"/>
    <property type="evidence" value="ECO:0007669"/>
    <property type="project" value="TreeGrafter"/>
</dbReference>
<dbReference type="PANTHER" id="PTHR43050:SF1">
    <property type="entry name" value="SERINE RACEMASE"/>
    <property type="match status" value="1"/>
</dbReference>
<evidence type="ECO:0000256" key="3">
    <source>
        <dbReference type="ARBA" id="ARBA00022898"/>
    </source>
</evidence>
<dbReference type="NCBIfam" id="NF005147">
    <property type="entry name" value="PRK06608.1"/>
    <property type="match status" value="1"/>
</dbReference>
<dbReference type="PANTHER" id="PTHR43050">
    <property type="entry name" value="SERINE / THREONINE RACEMASE FAMILY MEMBER"/>
    <property type="match status" value="1"/>
</dbReference>
<dbReference type="FunFam" id="3.40.50.1100:FF:000005">
    <property type="entry name" value="Threonine dehydratase catabolic"/>
    <property type="match status" value="1"/>
</dbReference>
<evidence type="ECO:0000256" key="4">
    <source>
        <dbReference type="ARBA" id="ARBA00023239"/>
    </source>
</evidence>
<dbReference type="OrthoDB" id="9811476at2"/>
<dbReference type="GO" id="GO:0003941">
    <property type="term" value="F:L-serine ammonia-lyase activity"/>
    <property type="evidence" value="ECO:0007669"/>
    <property type="project" value="TreeGrafter"/>
</dbReference>
<dbReference type="GO" id="GO:0005524">
    <property type="term" value="F:ATP binding"/>
    <property type="evidence" value="ECO:0007669"/>
    <property type="project" value="TreeGrafter"/>
</dbReference>
<dbReference type="SUPFAM" id="SSF53686">
    <property type="entry name" value="Tryptophan synthase beta subunit-like PLP-dependent enzymes"/>
    <property type="match status" value="1"/>
</dbReference>
<dbReference type="Pfam" id="PF00291">
    <property type="entry name" value="PALP"/>
    <property type="match status" value="1"/>
</dbReference>
<accession>A0A316FF00</accession>
<dbReference type="InterPro" id="IPR001926">
    <property type="entry name" value="TrpB-like_PALP"/>
</dbReference>
<protein>
    <submittedName>
        <fullName evidence="6">Threonine dehydratase</fullName>
    </submittedName>
</protein>
<dbReference type="Proteomes" id="UP000245790">
    <property type="component" value="Unassembled WGS sequence"/>
</dbReference>
<keyword evidence="7" id="KW-1185">Reference proteome</keyword>
<gene>
    <name evidence="6" type="ORF">C8D97_11333</name>
</gene>
<evidence type="ECO:0000313" key="6">
    <source>
        <dbReference type="EMBL" id="PWK46350.1"/>
    </source>
</evidence>
<evidence type="ECO:0000259" key="5">
    <source>
        <dbReference type="Pfam" id="PF00291"/>
    </source>
</evidence>
<feature type="domain" description="Tryptophan synthase beta chain-like PALP" evidence="5">
    <location>
        <begin position="15"/>
        <end position="304"/>
    </location>
</feature>
<evidence type="ECO:0000256" key="2">
    <source>
        <dbReference type="ARBA" id="ARBA00010869"/>
    </source>
</evidence>
<dbReference type="InterPro" id="IPR036052">
    <property type="entry name" value="TrpB-like_PALP_sf"/>
</dbReference>
<comment type="caution">
    <text evidence="6">The sequence shown here is derived from an EMBL/GenBank/DDBJ whole genome shotgun (WGS) entry which is preliminary data.</text>
</comment>
<comment type="similarity">
    <text evidence="2">Belongs to the serine/threonine dehydratase family.</text>
</comment>
<comment type="cofactor">
    <cofactor evidence="1">
        <name>pyridoxal 5'-phosphate</name>
        <dbReference type="ChEBI" id="CHEBI:597326"/>
    </cofactor>
</comment>
<dbReference type="GO" id="GO:0030378">
    <property type="term" value="F:serine racemase activity"/>
    <property type="evidence" value="ECO:0007669"/>
    <property type="project" value="TreeGrafter"/>
</dbReference>
<dbReference type="RefSeq" id="WP_109764788.1">
    <property type="nucleotide sequence ID" value="NZ_QGGU01000013.1"/>
</dbReference>
<keyword evidence="3" id="KW-0663">Pyridoxal phosphate</keyword>
<organism evidence="6 7">
    <name type="scientific">Pleionea mediterranea</name>
    <dbReference type="NCBI Taxonomy" id="523701"/>
    <lineage>
        <taxon>Bacteria</taxon>
        <taxon>Pseudomonadati</taxon>
        <taxon>Pseudomonadota</taxon>
        <taxon>Gammaproteobacteria</taxon>
        <taxon>Oceanospirillales</taxon>
        <taxon>Pleioneaceae</taxon>
        <taxon>Pleionea</taxon>
    </lineage>
</organism>
<dbReference type="EMBL" id="QGGU01000013">
    <property type="protein sequence ID" value="PWK46350.1"/>
    <property type="molecule type" value="Genomic_DNA"/>
</dbReference>
<reference evidence="6 7" key="1">
    <citation type="submission" date="2018-05" db="EMBL/GenBank/DDBJ databases">
        <title>Genomic Encyclopedia of Type Strains, Phase IV (KMG-IV): sequencing the most valuable type-strain genomes for metagenomic binning, comparative biology and taxonomic classification.</title>
        <authorList>
            <person name="Goeker M."/>
        </authorList>
    </citation>
    <scope>NUCLEOTIDE SEQUENCE [LARGE SCALE GENOMIC DNA]</scope>
    <source>
        <strain evidence="6 7">DSM 25350</strain>
    </source>
</reference>
<dbReference type="AlphaFoldDB" id="A0A316FF00"/>
<proteinExistence type="inferred from homology"/>
<dbReference type="GO" id="GO:0018114">
    <property type="term" value="F:threonine racemase activity"/>
    <property type="evidence" value="ECO:0007669"/>
    <property type="project" value="TreeGrafter"/>
</dbReference>
<evidence type="ECO:0000256" key="1">
    <source>
        <dbReference type="ARBA" id="ARBA00001933"/>
    </source>
</evidence>